<sequence>MLLDPPELTAAEVEQERLHIEATRRRRLADPEYLACSPELFERIVAGKARFRTRFYRWKTAKDAAFVSCSGNQST</sequence>
<dbReference type="EMBL" id="CP053710">
    <property type="protein sequence ID" value="QKE93307.1"/>
    <property type="molecule type" value="Genomic_DNA"/>
</dbReference>
<keyword evidence="2" id="KW-1185">Reference proteome</keyword>
<dbReference type="RefSeq" id="WP_171837793.1">
    <property type="nucleotide sequence ID" value="NZ_CP053710.1"/>
</dbReference>
<organism evidence="1 2">
    <name type="scientific">Lichenicola cladoniae</name>
    <dbReference type="NCBI Taxonomy" id="1484109"/>
    <lineage>
        <taxon>Bacteria</taxon>
        <taxon>Pseudomonadati</taxon>
        <taxon>Pseudomonadota</taxon>
        <taxon>Alphaproteobacteria</taxon>
        <taxon>Acetobacterales</taxon>
        <taxon>Acetobacteraceae</taxon>
        <taxon>Lichenicola</taxon>
    </lineage>
</organism>
<evidence type="ECO:0000313" key="2">
    <source>
        <dbReference type="Proteomes" id="UP000500767"/>
    </source>
</evidence>
<accession>A0A6M8HYM4</accession>
<name>A0A6M8HYM4_9PROT</name>
<dbReference type="Proteomes" id="UP000500767">
    <property type="component" value="Plasmid unnamed2"/>
</dbReference>
<keyword evidence="1" id="KW-0614">Plasmid</keyword>
<dbReference type="KEGG" id="lck:HN018_24150"/>
<protein>
    <submittedName>
        <fullName evidence="1">Uncharacterized protein</fullName>
    </submittedName>
</protein>
<evidence type="ECO:0000313" key="1">
    <source>
        <dbReference type="EMBL" id="QKE93307.1"/>
    </source>
</evidence>
<proteinExistence type="predicted"/>
<reference evidence="1 2" key="1">
    <citation type="journal article" date="2014" name="World J. Microbiol. Biotechnol.">
        <title>Biodiversity and physiological characteristics of Antarctic and Arctic lichens-associated bacteria.</title>
        <authorList>
            <person name="Lee Y.M."/>
            <person name="Kim E.H."/>
            <person name="Lee H.K."/>
            <person name="Hong S.G."/>
        </authorList>
    </citation>
    <scope>NUCLEOTIDE SEQUENCE [LARGE SCALE GENOMIC DNA]</scope>
    <source>
        <strain evidence="1 2">PAMC 26569</strain>
        <plasmid evidence="1">unnamed2</plasmid>
    </source>
</reference>
<geneLocation type="plasmid" evidence="1 2">
    <name>unnamed2</name>
</geneLocation>
<dbReference type="AlphaFoldDB" id="A0A6M8HYM4"/>
<gene>
    <name evidence="1" type="ORF">HN018_24150</name>
</gene>